<dbReference type="PANTHER" id="PTHR33798:SF5">
    <property type="entry name" value="FLAVIN REDUCTASE LIKE DOMAIN-CONTAINING PROTEIN"/>
    <property type="match status" value="1"/>
</dbReference>
<protein>
    <submittedName>
        <fullName evidence="6">Flavin reductase like domain protein</fullName>
    </submittedName>
</protein>
<evidence type="ECO:0000256" key="1">
    <source>
        <dbReference type="ARBA" id="ARBA00001917"/>
    </source>
</evidence>
<dbReference type="InterPro" id="IPR002563">
    <property type="entry name" value="Flavin_Rdtase-like_dom"/>
</dbReference>
<evidence type="ECO:0000259" key="5">
    <source>
        <dbReference type="SMART" id="SM00903"/>
    </source>
</evidence>
<accession>A0A078MQ54</accession>
<reference evidence="6" key="1">
    <citation type="submission" date="2014-07" db="EMBL/GenBank/DDBJ databases">
        <authorList>
            <person name="Urmite Genomes Urmite Genomes"/>
        </authorList>
    </citation>
    <scope>NUCLEOTIDE SEQUENCE</scope>
    <source>
        <strain evidence="6">11W110_air</strain>
    </source>
</reference>
<dbReference type="EMBL" id="LN483072">
    <property type="protein sequence ID" value="CEA09353.1"/>
    <property type="molecule type" value="Genomic_DNA"/>
</dbReference>
<evidence type="ECO:0000256" key="2">
    <source>
        <dbReference type="ARBA" id="ARBA00022630"/>
    </source>
</evidence>
<evidence type="ECO:0000256" key="3">
    <source>
        <dbReference type="ARBA" id="ARBA00022643"/>
    </source>
</evidence>
<dbReference type="PATRIC" id="fig|1461584.3.peg.2695"/>
<dbReference type="GO" id="GO:0016646">
    <property type="term" value="F:oxidoreductase activity, acting on the CH-NH group of donors, NAD or NADP as acceptor"/>
    <property type="evidence" value="ECO:0007669"/>
    <property type="project" value="UniProtKB-ARBA"/>
</dbReference>
<sequence length="207" mass="22226">MRTDFRPDEMSGSAFYRLLNSVVVPRPIAWVASRDAAGHDNLAPHSFFTVASVKPPMVAFTSVGEKDTLRNIRTTGEFTVSLAPEDLFEQVNATATDFPPGTSEFDAAGVAREPALTVAPARVAGSPAVLECRLHQVLPVGDCFMVIGEVTLAVVDDAALVDGHPEVSRLRPLSRLGRNEWAGVGPVRSISRIRAADWPGHFTPPQA</sequence>
<keyword evidence="2" id="KW-0285">Flavoprotein</keyword>
<dbReference type="GO" id="GO:0010181">
    <property type="term" value="F:FMN binding"/>
    <property type="evidence" value="ECO:0007669"/>
    <property type="project" value="InterPro"/>
</dbReference>
<dbReference type="InterPro" id="IPR012349">
    <property type="entry name" value="Split_barrel_FMN-bd"/>
</dbReference>
<comment type="cofactor">
    <cofactor evidence="1">
        <name>FMN</name>
        <dbReference type="ChEBI" id="CHEBI:58210"/>
    </cofactor>
</comment>
<comment type="similarity">
    <text evidence="4">Belongs to the flavoredoxin family.</text>
</comment>
<keyword evidence="3" id="KW-0288">FMN</keyword>
<feature type="domain" description="Flavin reductase like" evidence="5">
    <location>
        <begin position="21"/>
        <end position="175"/>
    </location>
</feature>
<dbReference type="Gene3D" id="2.30.110.10">
    <property type="entry name" value="Electron Transport, Fmn-binding Protein, Chain A"/>
    <property type="match status" value="1"/>
</dbReference>
<gene>
    <name evidence="6" type="ORF">BN1051_02721</name>
</gene>
<dbReference type="SUPFAM" id="SSF50475">
    <property type="entry name" value="FMN-binding split barrel"/>
    <property type="match status" value="1"/>
</dbReference>
<evidence type="ECO:0000313" key="6">
    <source>
        <dbReference type="EMBL" id="CEA09353.1"/>
    </source>
</evidence>
<dbReference type="AlphaFoldDB" id="A0A078MQ54"/>
<dbReference type="SMART" id="SM00903">
    <property type="entry name" value="Flavin_Reduct"/>
    <property type="match status" value="1"/>
</dbReference>
<name>A0A078MQ54_9MICC</name>
<dbReference type="Pfam" id="PF01613">
    <property type="entry name" value="Flavin_Reduct"/>
    <property type="match status" value="1"/>
</dbReference>
<proteinExistence type="inferred from homology"/>
<evidence type="ECO:0000256" key="4">
    <source>
        <dbReference type="ARBA" id="ARBA00038054"/>
    </source>
</evidence>
<dbReference type="PANTHER" id="PTHR33798">
    <property type="entry name" value="FLAVOPROTEIN OXYGENASE"/>
    <property type="match status" value="1"/>
</dbReference>
<organism evidence="6">
    <name type="scientific">Arthrobacter saudimassiliensis</name>
    <dbReference type="NCBI Taxonomy" id="1461584"/>
    <lineage>
        <taxon>Bacteria</taxon>
        <taxon>Bacillati</taxon>
        <taxon>Actinomycetota</taxon>
        <taxon>Actinomycetes</taxon>
        <taxon>Micrococcales</taxon>
        <taxon>Micrococcaceae</taxon>
        <taxon>Arthrobacter</taxon>
    </lineage>
</organism>